<proteinExistence type="predicted"/>
<dbReference type="PANTHER" id="PTHR36840:SF1">
    <property type="entry name" value="BLL5714 PROTEIN"/>
    <property type="match status" value="1"/>
</dbReference>
<reference evidence="4" key="1">
    <citation type="submission" date="2015-10" db="EMBL/GenBank/DDBJ databases">
        <authorList>
            <person name="Ju K.-S."/>
            <person name="Doroghazi J.R."/>
            <person name="Metcalf W.W."/>
        </authorList>
    </citation>
    <scope>NUCLEOTIDE SEQUENCE [LARGE SCALE GENOMIC DNA]</scope>
    <source>
        <strain evidence="4">NRRL 3151</strain>
    </source>
</reference>
<feature type="transmembrane region" description="Helical" evidence="2">
    <location>
        <begin position="287"/>
        <end position="308"/>
    </location>
</feature>
<feature type="transmembrane region" description="Helical" evidence="2">
    <location>
        <begin position="71"/>
        <end position="88"/>
    </location>
</feature>
<feature type="transmembrane region" description="Helical" evidence="2">
    <location>
        <begin position="225"/>
        <end position="245"/>
    </location>
</feature>
<dbReference type="AlphaFoldDB" id="A0A101JT05"/>
<dbReference type="Pfam" id="PF06772">
    <property type="entry name" value="LtrA"/>
    <property type="match status" value="1"/>
</dbReference>
<accession>A0A101JT05</accession>
<name>A0A101JT05_9ACTN</name>
<dbReference type="PANTHER" id="PTHR36840">
    <property type="entry name" value="BLL5714 PROTEIN"/>
    <property type="match status" value="1"/>
</dbReference>
<feature type="transmembrane region" description="Helical" evidence="2">
    <location>
        <begin position="357"/>
        <end position="378"/>
    </location>
</feature>
<feature type="transmembrane region" description="Helical" evidence="2">
    <location>
        <begin position="162"/>
        <end position="182"/>
    </location>
</feature>
<dbReference type="InterPro" id="IPR010640">
    <property type="entry name" value="Low_temperature_requirement_A"/>
</dbReference>
<feature type="transmembrane region" description="Helical" evidence="2">
    <location>
        <begin position="100"/>
        <end position="123"/>
    </location>
</feature>
<comment type="caution">
    <text evidence="3">The sequence shown here is derived from an EMBL/GenBank/DDBJ whole genome shotgun (WGS) entry which is preliminary data.</text>
</comment>
<dbReference type="RefSeq" id="WP_062704543.1">
    <property type="nucleotide sequence ID" value="NZ_LLZG01000220.1"/>
</dbReference>
<organism evidence="3 4">
    <name type="scientific">Streptomyces regalis</name>
    <dbReference type="NCBI Taxonomy" id="68262"/>
    <lineage>
        <taxon>Bacteria</taxon>
        <taxon>Bacillati</taxon>
        <taxon>Actinomycetota</taxon>
        <taxon>Actinomycetes</taxon>
        <taxon>Kitasatosporales</taxon>
        <taxon>Streptomycetaceae</taxon>
        <taxon>Streptomyces</taxon>
    </lineage>
</organism>
<evidence type="ECO:0000256" key="1">
    <source>
        <dbReference type="SAM" id="MobiDB-lite"/>
    </source>
</evidence>
<evidence type="ECO:0008006" key="5">
    <source>
        <dbReference type="Google" id="ProtNLM"/>
    </source>
</evidence>
<evidence type="ECO:0000313" key="3">
    <source>
        <dbReference type="EMBL" id="KUL32476.1"/>
    </source>
</evidence>
<protein>
    <recommendedName>
        <fullName evidence="5">Low temperature requirement protein A</fullName>
    </recommendedName>
</protein>
<gene>
    <name evidence="3" type="ORF">ADL12_22680</name>
</gene>
<feature type="transmembrane region" description="Helical" evidence="2">
    <location>
        <begin position="41"/>
        <end position="59"/>
    </location>
</feature>
<dbReference type="Proteomes" id="UP000053923">
    <property type="component" value="Unassembled WGS sequence"/>
</dbReference>
<keyword evidence="2" id="KW-0472">Membrane</keyword>
<sequence>MTSSSTPAPDSPGTPGTRRPLRRLAARGRGEAHRAATPLELFFDLCFVVAIAQAGMQLVHAVAEGHPGEGILNYAMVFFAIWWAWMNFTWFASAYDNDDVLYRVVTLIQIAGVLVLAAGVSRAFEDHEFLAGLLGYVIMRLALVTQWLRAARSSEGPERTMALRYAVGVLLCQIGWLGLVLLPEDARPWVFLVMAILEMCVPPYAEKAHPTSWHPRHIAERYGLFTIIVLGETIAAATVGVKTGIDENDALGDLLPIAAGGLLIIFAAWWIYFAVPIHGHLRSNKQAFLWGYGHYLVFASAAAIGAGLEVAVEQVVGKAHISTLAASAAVTLPTALYLLTVWALHSRHFKFGITQQLVLPTTALLVICCTFLGDWAVLAAGLVSAGAVATGETLTARRTARAAGTAARAPVA</sequence>
<feature type="region of interest" description="Disordered" evidence="1">
    <location>
        <begin position="1"/>
        <end position="21"/>
    </location>
</feature>
<keyword evidence="2" id="KW-0812">Transmembrane</keyword>
<feature type="transmembrane region" description="Helical" evidence="2">
    <location>
        <begin position="257"/>
        <end position="275"/>
    </location>
</feature>
<keyword evidence="2" id="KW-1133">Transmembrane helix</keyword>
<dbReference type="EMBL" id="LLZG01000220">
    <property type="protein sequence ID" value="KUL32476.1"/>
    <property type="molecule type" value="Genomic_DNA"/>
</dbReference>
<feature type="transmembrane region" description="Helical" evidence="2">
    <location>
        <begin position="129"/>
        <end position="150"/>
    </location>
</feature>
<keyword evidence="4" id="KW-1185">Reference proteome</keyword>
<evidence type="ECO:0000256" key="2">
    <source>
        <dbReference type="SAM" id="Phobius"/>
    </source>
</evidence>
<dbReference type="OrthoDB" id="7698234at2"/>
<feature type="transmembrane region" description="Helical" evidence="2">
    <location>
        <begin position="320"/>
        <end position="345"/>
    </location>
</feature>
<evidence type="ECO:0000313" key="4">
    <source>
        <dbReference type="Proteomes" id="UP000053923"/>
    </source>
</evidence>